<accession>A0A8J6AWX5</accession>
<feature type="chain" id="PRO_5035337435" description="Dolichyl-diphosphooligosaccharide--protein glycosyltransferase subunit 1" evidence="10">
    <location>
        <begin position="19"/>
        <end position="262"/>
    </location>
</feature>
<dbReference type="PANTHER" id="PTHR21049:SF0">
    <property type="entry name" value="DOLICHYL-DIPHOSPHOOLIGOSACCHARIDE--PROTEIN GLYCOSYLTRANSFERASE SUBUNIT 1"/>
    <property type="match status" value="1"/>
</dbReference>
<feature type="transmembrane region" description="Helical" evidence="10">
    <location>
        <begin position="236"/>
        <end position="256"/>
    </location>
</feature>
<gene>
    <name evidence="11" type="ORF">J8273_1948</name>
</gene>
<comment type="subcellular location">
    <subcellularLocation>
        <location evidence="2 10">Endoplasmic reticulum membrane</location>
        <topology evidence="2 10">Single-pass type I membrane protein</topology>
    </subcellularLocation>
</comment>
<organism evidence="11 12">
    <name type="scientific">Carpediemonas membranifera</name>
    <dbReference type="NCBI Taxonomy" id="201153"/>
    <lineage>
        <taxon>Eukaryota</taxon>
        <taxon>Metamonada</taxon>
        <taxon>Carpediemonas-like organisms</taxon>
        <taxon>Carpediemonas</taxon>
    </lineage>
</organism>
<keyword evidence="5 10" id="KW-0812">Transmembrane</keyword>
<evidence type="ECO:0000313" key="11">
    <source>
        <dbReference type="EMBL" id="KAG9396901.1"/>
    </source>
</evidence>
<comment type="pathway">
    <text evidence="3 10">Protein modification; protein glycosylation.</text>
</comment>
<dbReference type="OrthoDB" id="310030at2759"/>
<dbReference type="Proteomes" id="UP000717585">
    <property type="component" value="Unassembled WGS sequence"/>
</dbReference>
<keyword evidence="7 10" id="KW-0256">Endoplasmic reticulum</keyword>
<comment type="function">
    <text evidence="1 10">Subunit of the oligosaccharyl transferase (OST) complex that catalyzes the initial transfer of a defined glycan (Glc(3)Man(9)GlcNAc(2) in eukaryotes) from the lipid carrier dolichol-pyrophosphate to an asparagine residue within an Asn-X-Ser/Thr consensus motif in nascent polypeptide chains, the first step in protein N-glycosylation. N-glycosylation occurs cotranslationally and the complex associates with the Sec61 complex at the channel-forming translocon complex that mediates protein translocation across the endoplasmic reticulum (ER). All subunits are required for a maximal enzyme activity.</text>
</comment>
<dbReference type="Pfam" id="PF04597">
    <property type="entry name" value="Ribophorin_I"/>
    <property type="match status" value="1"/>
</dbReference>
<evidence type="ECO:0000313" key="12">
    <source>
        <dbReference type="Proteomes" id="UP000717585"/>
    </source>
</evidence>
<comment type="subunit">
    <text evidence="10">Component of the oligosaccharyltransferase (OST) complex.</text>
</comment>
<evidence type="ECO:0000256" key="1">
    <source>
        <dbReference type="ARBA" id="ARBA00002791"/>
    </source>
</evidence>
<evidence type="ECO:0000256" key="3">
    <source>
        <dbReference type="ARBA" id="ARBA00004922"/>
    </source>
</evidence>
<dbReference type="InterPro" id="IPR007676">
    <property type="entry name" value="Ribophorin_I"/>
</dbReference>
<dbReference type="UniPathway" id="UPA00378"/>
<comment type="similarity">
    <text evidence="4 10">Belongs to the OST1 family.</text>
</comment>
<evidence type="ECO:0000256" key="7">
    <source>
        <dbReference type="ARBA" id="ARBA00022824"/>
    </source>
</evidence>
<dbReference type="PANTHER" id="PTHR21049">
    <property type="entry name" value="RIBOPHORIN I"/>
    <property type="match status" value="1"/>
</dbReference>
<evidence type="ECO:0000256" key="6">
    <source>
        <dbReference type="ARBA" id="ARBA00022729"/>
    </source>
</evidence>
<protein>
    <recommendedName>
        <fullName evidence="10">Dolichyl-diphosphooligosaccharide--protein glycosyltransferase subunit 1</fullName>
    </recommendedName>
</protein>
<dbReference type="GO" id="GO:0018279">
    <property type="term" value="P:protein N-linked glycosylation via asparagine"/>
    <property type="evidence" value="ECO:0007669"/>
    <property type="project" value="TreeGrafter"/>
</dbReference>
<evidence type="ECO:0000256" key="2">
    <source>
        <dbReference type="ARBA" id="ARBA00004115"/>
    </source>
</evidence>
<evidence type="ECO:0000256" key="10">
    <source>
        <dbReference type="RuleBase" id="RU361143"/>
    </source>
</evidence>
<sequence length="262" mass="29158">MSGKTFFLVALLVCYVIAIPPLVADYYEKTVSVTPSGRVLVNSHYKLRNDAPESETPFSRLDYSMSYDEQQKSIPGMTLILPMGVSNIKYFDRIGNITSSSVRAHGEQAVEVSVLFRYPLMGGWKTDLNITYEMPGHLLATSGPNHAMQATVVDKVVPEIHYKHLVSHVTFPQGSSRTAIDFPEAIGRAPKSHDSVPAFMDWRPRPRMTVRVDELTNGNSLAPMTVSYFMPTTTRMVQYAGIASIGAMVVLVLLVIKKLWNM</sequence>
<proteinExistence type="inferred from homology"/>
<keyword evidence="12" id="KW-1185">Reference proteome</keyword>
<evidence type="ECO:0000256" key="4">
    <source>
        <dbReference type="ARBA" id="ARBA00008905"/>
    </source>
</evidence>
<name>A0A8J6AWX5_9EUKA</name>
<keyword evidence="6 10" id="KW-0732">Signal</keyword>
<dbReference type="AlphaFoldDB" id="A0A8J6AWX5"/>
<feature type="signal peptide" evidence="10">
    <location>
        <begin position="1"/>
        <end position="18"/>
    </location>
</feature>
<evidence type="ECO:0000256" key="9">
    <source>
        <dbReference type="ARBA" id="ARBA00023136"/>
    </source>
</evidence>
<reference evidence="11" key="1">
    <citation type="submission" date="2021-05" db="EMBL/GenBank/DDBJ databases">
        <title>A free-living protist that lacks canonical eukaryotic 1 DNA replication and segregation systems.</title>
        <authorList>
            <person name="Salas-Leiva D.E."/>
            <person name="Tromer E.C."/>
            <person name="Curtis B.A."/>
            <person name="Jerlstrom-Hultqvist J."/>
            <person name="Kolisko M."/>
            <person name="Yi Z."/>
            <person name="Salas-Leiva J.S."/>
            <person name="Gallot-Lavallee L."/>
            <person name="Kops G.J.P.L."/>
            <person name="Archibald J.M."/>
            <person name="Simpson A.G.B."/>
            <person name="Roger A.J."/>
        </authorList>
    </citation>
    <scope>NUCLEOTIDE SEQUENCE</scope>
    <source>
        <strain evidence="11">BICM</strain>
    </source>
</reference>
<dbReference type="GO" id="GO:0008250">
    <property type="term" value="C:oligosaccharyltransferase complex"/>
    <property type="evidence" value="ECO:0007669"/>
    <property type="project" value="UniProtKB-UniRule"/>
</dbReference>
<keyword evidence="9 10" id="KW-0472">Membrane</keyword>
<evidence type="ECO:0000256" key="8">
    <source>
        <dbReference type="ARBA" id="ARBA00022989"/>
    </source>
</evidence>
<comment type="caution">
    <text evidence="11">The sequence shown here is derived from an EMBL/GenBank/DDBJ whole genome shotgun (WGS) entry which is preliminary data.</text>
</comment>
<evidence type="ECO:0000256" key="5">
    <source>
        <dbReference type="ARBA" id="ARBA00022692"/>
    </source>
</evidence>
<keyword evidence="8 10" id="KW-1133">Transmembrane helix</keyword>
<dbReference type="EMBL" id="JAHDYR010000005">
    <property type="protein sequence ID" value="KAG9396901.1"/>
    <property type="molecule type" value="Genomic_DNA"/>
</dbReference>